<evidence type="ECO:0000256" key="14">
    <source>
        <dbReference type="RuleBase" id="RU362081"/>
    </source>
</evidence>
<dbReference type="AlphaFoldDB" id="A0A3D8PMK3"/>
<accession>A0A3D8PMK3</accession>
<dbReference type="InterPro" id="IPR051949">
    <property type="entry name" value="Cation_Transport_ATPase"/>
</dbReference>
<proteinExistence type="inferred from homology"/>
<dbReference type="InterPro" id="IPR044492">
    <property type="entry name" value="P_typ_ATPase_HD_dom"/>
</dbReference>
<comment type="similarity">
    <text evidence="2 14">Belongs to the cation transport ATPase (P-type) (TC 3.A.3) family. Type IB subfamily.</text>
</comment>
<evidence type="ECO:0000256" key="12">
    <source>
        <dbReference type="ARBA" id="ARBA00023065"/>
    </source>
</evidence>
<name>A0A3D8PMK3_9BACI</name>
<dbReference type="GO" id="GO:0016887">
    <property type="term" value="F:ATP hydrolysis activity"/>
    <property type="evidence" value="ECO:0007669"/>
    <property type="project" value="InterPro"/>
</dbReference>
<dbReference type="Pfam" id="PF00122">
    <property type="entry name" value="E1-E2_ATPase"/>
    <property type="match status" value="1"/>
</dbReference>
<keyword evidence="11 14" id="KW-1133">Transmembrane helix</keyword>
<evidence type="ECO:0000256" key="7">
    <source>
        <dbReference type="ARBA" id="ARBA00022741"/>
    </source>
</evidence>
<keyword evidence="4" id="KW-0597">Phosphoprotein</keyword>
<dbReference type="NCBIfam" id="TIGR01525">
    <property type="entry name" value="ATPase-IB_hvy"/>
    <property type="match status" value="1"/>
</dbReference>
<keyword evidence="5 14" id="KW-0812">Transmembrane</keyword>
<evidence type="ECO:0000256" key="6">
    <source>
        <dbReference type="ARBA" id="ARBA00022723"/>
    </source>
</evidence>
<dbReference type="RefSeq" id="WP_115750215.1">
    <property type="nucleotide sequence ID" value="NZ_PIOD01000014.1"/>
</dbReference>
<protein>
    <submittedName>
        <fullName evidence="16">Heavy metal translocating P-type ATPase</fullName>
    </submittedName>
</protein>
<dbReference type="InterPro" id="IPR027256">
    <property type="entry name" value="P-typ_ATPase_IB"/>
</dbReference>
<evidence type="ECO:0000256" key="13">
    <source>
        <dbReference type="ARBA" id="ARBA00023136"/>
    </source>
</evidence>
<evidence type="ECO:0000256" key="5">
    <source>
        <dbReference type="ARBA" id="ARBA00022692"/>
    </source>
</evidence>
<dbReference type="Gene3D" id="3.40.50.1000">
    <property type="entry name" value="HAD superfamily/HAD-like"/>
    <property type="match status" value="1"/>
</dbReference>
<dbReference type="GO" id="GO:0019829">
    <property type="term" value="F:ATPase-coupled monoatomic cation transmembrane transporter activity"/>
    <property type="evidence" value="ECO:0007669"/>
    <property type="project" value="InterPro"/>
</dbReference>
<evidence type="ECO:0000256" key="9">
    <source>
        <dbReference type="ARBA" id="ARBA00022842"/>
    </source>
</evidence>
<evidence type="ECO:0000256" key="2">
    <source>
        <dbReference type="ARBA" id="ARBA00006024"/>
    </source>
</evidence>
<feature type="domain" description="P-type ATPase A" evidence="15">
    <location>
        <begin position="142"/>
        <end position="242"/>
    </location>
</feature>
<dbReference type="PRINTS" id="PR00119">
    <property type="entry name" value="CATATPASE"/>
</dbReference>
<keyword evidence="14" id="KW-1003">Cell membrane</keyword>
<dbReference type="PROSITE" id="PS01229">
    <property type="entry name" value="COF_2"/>
    <property type="match status" value="1"/>
</dbReference>
<dbReference type="SUPFAM" id="SSF56784">
    <property type="entry name" value="HAD-like"/>
    <property type="match status" value="1"/>
</dbReference>
<keyword evidence="17" id="KW-1185">Reference proteome</keyword>
<dbReference type="NCBIfam" id="TIGR01494">
    <property type="entry name" value="ATPase_P-type"/>
    <property type="match status" value="1"/>
</dbReference>
<dbReference type="FunFam" id="2.70.150.10:FF:000002">
    <property type="entry name" value="Copper-transporting ATPase 1, putative"/>
    <property type="match status" value="1"/>
</dbReference>
<comment type="caution">
    <text evidence="16">The sequence shown here is derived from an EMBL/GenBank/DDBJ whole genome shotgun (WGS) entry which is preliminary data.</text>
</comment>
<dbReference type="InterPro" id="IPR059000">
    <property type="entry name" value="ATPase_P-type_domA"/>
</dbReference>
<feature type="transmembrane region" description="Helical" evidence="14">
    <location>
        <begin position="35"/>
        <end position="52"/>
    </location>
</feature>
<sequence length="648" mass="70956">MGVDYHLLKSGKKQNRFFPLQGFTFLSKFKEHKELIAALFSGFLILVTWSLSNYLSTAPWILLHLLAFAIGGYAKAKEGITETIKSKKLNVEMLMIFAAIGSVAIGYWTEGAILIFIFALSGALETYTMNRSNKEISALMELQPEVAFLLKDGQEIRTPVSDLKIDDRIIIRAGERIPADGIIMKGSTAIDESAITGESMPINKYNSHEVYAGTVALDGTITVKITTKPSETLFQKIIQLVQTAQDEKSPSQLFIENFESKYVNIVLITVAVMMFLPYLAFGWTMSESIYRAMVLLVVASPCALVASITPATLSAISNSAKKGILFKGGVHVEKLSHIKAIALDKTGTLTNGKPEVTAVYFDENQNTEEILNIIQEIEMESTHPLAQAIANYRADKLSERKKKNIDVINMKNISGNGVTAIVDNKRWMIGKADFVGKESAMIFHNGIANSLAAEGNTIVFAKVEETIVAVFALKDNIRQTTKDAISKFKKHGIHTVMLTGDNELTAKAIAEEAELDQYIANCLPQEKVEHVKSLKNKYGNIAMVGDGINDAPALASANVGIAMGEGTDVALETADVVLIKNNLAKITDAITLSSRMNRIIKQNVIFSLSVIFFLILTNYFQVLDLPLGVIGHEGSTILVILNGLRLLK</sequence>
<dbReference type="PRINTS" id="PR00941">
    <property type="entry name" value="CDATPASE"/>
</dbReference>
<organism evidence="16 17">
    <name type="scientific">Oceanobacillus chungangensis</name>
    <dbReference type="NCBI Taxonomy" id="1229152"/>
    <lineage>
        <taxon>Bacteria</taxon>
        <taxon>Bacillati</taxon>
        <taxon>Bacillota</taxon>
        <taxon>Bacilli</taxon>
        <taxon>Bacillales</taxon>
        <taxon>Bacillaceae</taxon>
        <taxon>Oceanobacillus</taxon>
    </lineage>
</organism>
<dbReference type="Proteomes" id="UP000256520">
    <property type="component" value="Unassembled WGS sequence"/>
</dbReference>
<keyword evidence="9" id="KW-0460">Magnesium</keyword>
<evidence type="ECO:0000256" key="11">
    <source>
        <dbReference type="ARBA" id="ARBA00022989"/>
    </source>
</evidence>
<evidence type="ECO:0000313" key="16">
    <source>
        <dbReference type="EMBL" id="RDW17204.1"/>
    </source>
</evidence>
<feature type="transmembrane region" description="Helical" evidence="14">
    <location>
        <begin position="262"/>
        <end position="283"/>
    </location>
</feature>
<dbReference type="InterPro" id="IPR018303">
    <property type="entry name" value="ATPase_P-typ_P_site"/>
</dbReference>
<dbReference type="InterPro" id="IPR008250">
    <property type="entry name" value="ATPase_P-typ_transduc_dom_A_sf"/>
</dbReference>
<dbReference type="Gene3D" id="2.70.150.10">
    <property type="entry name" value="Calcium-transporting ATPase, cytoplasmic transduction domain A"/>
    <property type="match status" value="1"/>
</dbReference>
<keyword evidence="6 14" id="KW-0479">Metal-binding</keyword>
<dbReference type="SFLD" id="SFLDS00003">
    <property type="entry name" value="Haloacid_Dehalogenase"/>
    <property type="match status" value="1"/>
</dbReference>
<evidence type="ECO:0000256" key="4">
    <source>
        <dbReference type="ARBA" id="ARBA00022553"/>
    </source>
</evidence>
<evidence type="ECO:0000256" key="1">
    <source>
        <dbReference type="ARBA" id="ARBA00004651"/>
    </source>
</evidence>
<reference evidence="17" key="1">
    <citation type="submission" date="2017-11" db="EMBL/GenBank/DDBJ databases">
        <authorList>
            <person name="Zhu W."/>
        </authorList>
    </citation>
    <scope>NUCLEOTIDE SEQUENCE [LARGE SCALE GENOMIC DNA]</scope>
    <source>
        <strain evidence="17">CAU 1051</strain>
    </source>
</reference>
<feature type="transmembrane region" description="Helical" evidence="14">
    <location>
        <begin position="113"/>
        <end position="130"/>
    </location>
</feature>
<dbReference type="SFLD" id="SFLDG00002">
    <property type="entry name" value="C1.7:_P-type_atpase_like"/>
    <property type="match status" value="1"/>
</dbReference>
<dbReference type="InterPro" id="IPR001757">
    <property type="entry name" value="P_typ_ATPase"/>
</dbReference>
<dbReference type="PANTHER" id="PTHR43079">
    <property type="entry name" value="PROBABLE CADMIUM/ZINC-TRANSPORTING ATPASE HMA1"/>
    <property type="match status" value="1"/>
</dbReference>
<gene>
    <name evidence="16" type="ORF">CWR45_12475</name>
</gene>
<dbReference type="GO" id="GO:0046872">
    <property type="term" value="F:metal ion binding"/>
    <property type="evidence" value="ECO:0007669"/>
    <property type="project" value="UniProtKB-KW"/>
</dbReference>
<dbReference type="InterPro" id="IPR023298">
    <property type="entry name" value="ATPase_P-typ_TM_dom_sf"/>
</dbReference>
<keyword evidence="7 14" id="KW-0547">Nucleotide-binding</keyword>
<dbReference type="CDD" id="cd07551">
    <property type="entry name" value="P-type_ATPase_HM_ZosA_PfeT-like"/>
    <property type="match status" value="1"/>
</dbReference>
<evidence type="ECO:0000256" key="3">
    <source>
        <dbReference type="ARBA" id="ARBA00022448"/>
    </source>
</evidence>
<comment type="subcellular location">
    <subcellularLocation>
        <location evidence="1">Cell membrane</location>
        <topology evidence="1">Multi-pass membrane protein</topology>
    </subcellularLocation>
</comment>
<evidence type="ECO:0000256" key="10">
    <source>
        <dbReference type="ARBA" id="ARBA00022967"/>
    </source>
</evidence>
<dbReference type="InterPro" id="IPR023214">
    <property type="entry name" value="HAD_sf"/>
</dbReference>
<dbReference type="GO" id="GO:0005524">
    <property type="term" value="F:ATP binding"/>
    <property type="evidence" value="ECO:0007669"/>
    <property type="project" value="UniProtKB-UniRule"/>
</dbReference>
<dbReference type="PROSITE" id="PS00154">
    <property type="entry name" value="ATPASE_E1_E2"/>
    <property type="match status" value="1"/>
</dbReference>
<dbReference type="InterPro" id="IPR036412">
    <property type="entry name" value="HAD-like_sf"/>
</dbReference>
<dbReference type="InterPro" id="IPR023299">
    <property type="entry name" value="ATPase_P-typ_cyto_dom_N"/>
</dbReference>
<feature type="transmembrane region" description="Helical" evidence="14">
    <location>
        <begin position="289"/>
        <end position="313"/>
    </location>
</feature>
<feature type="transmembrane region" description="Helical" evidence="14">
    <location>
        <begin position="604"/>
        <end position="623"/>
    </location>
</feature>
<dbReference type="OrthoDB" id="9813266at2"/>
<dbReference type="GO" id="GO:0005886">
    <property type="term" value="C:plasma membrane"/>
    <property type="evidence" value="ECO:0007669"/>
    <property type="project" value="UniProtKB-SubCell"/>
</dbReference>
<keyword evidence="3" id="KW-0813">Transport</keyword>
<keyword evidence="13 14" id="KW-0472">Membrane</keyword>
<evidence type="ECO:0000256" key="8">
    <source>
        <dbReference type="ARBA" id="ARBA00022840"/>
    </source>
</evidence>
<dbReference type="SUPFAM" id="SSF81665">
    <property type="entry name" value="Calcium ATPase, transmembrane domain M"/>
    <property type="match status" value="1"/>
</dbReference>
<keyword evidence="8 14" id="KW-0067">ATP-binding</keyword>
<evidence type="ECO:0000313" key="17">
    <source>
        <dbReference type="Proteomes" id="UP000256520"/>
    </source>
</evidence>
<keyword evidence="10" id="KW-1278">Translocase</keyword>
<dbReference type="EMBL" id="PIOD01000014">
    <property type="protein sequence ID" value="RDW17204.1"/>
    <property type="molecule type" value="Genomic_DNA"/>
</dbReference>
<dbReference type="Pfam" id="PF00702">
    <property type="entry name" value="Hydrolase"/>
    <property type="match status" value="1"/>
</dbReference>
<evidence type="ECO:0000259" key="15">
    <source>
        <dbReference type="Pfam" id="PF00122"/>
    </source>
</evidence>
<dbReference type="SUPFAM" id="SSF81653">
    <property type="entry name" value="Calcium ATPase, transduction domain A"/>
    <property type="match status" value="1"/>
</dbReference>
<dbReference type="PANTHER" id="PTHR43079:SF1">
    <property type="entry name" value="CADMIUM_ZINC-TRANSPORTING ATPASE HMA1, CHLOROPLASTIC-RELATED"/>
    <property type="match status" value="1"/>
</dbReference>
<dbReference type="SFLD" id="SFLDF00027">
    <property type="entry name" value="p-type_atpase"/>
    <property type="match status" value="1"/>
</dbReference>
<dbReference type="Gene3D" id="3.40.1110.10">
    <property type="entry name" value="Calcium-transporting ATPase, cytoplasmic domain N"/>
    <property type="match status" value="1"/>
</dbReference>
<keyword evidence="12" id="KW-0406">Ion transport</keyword>